<keyword evidence="3 4" id="KW-0067">ATP-binding</keyword>
<dbReference type="EC" id="6.3.3.2" evidence="4"/>
<evidence type="ECO:0000256" key="4">
    <source>
        <dbReference type="RuleBase" id="RU361279"/>
    </source>
</evidence>
<comment type="caution">
    <text evidence="5">The sequence shown here is derived from an EMBL/GenBank/DDBJ whole genome shotgun (WGS) entry which is preliminary data.</text>
</comment>
<protein>
    <recommendedName>
        <fullName evidence="4">5-formyltetrahydrofolate cyclo-ligase</fullName>
        <ecNumber evidence="4">6.3.3.2</ecNumber>
    </recommendedName>
</protein>
<dbReference type="NCBIfam" id="TIGR02727">
    <property type="entry name" value="MTHFS_bact"/>
    <property type="match status" value="1"/>
</dbReference>
<keyword evidence="6" id="KW-1185">Reference proteome</keyword>
<keyword evidence="4" id="KW-0460">Magnesium</keyword>
<dbReference type="PANTHER" id="PTHR23407:SF1">
    <property type="entry name" value="5-FORMYLTETRAHYDROFOLATE CYCLO-LIGASE"/>
    <property type="match status" value="1"/>
</dbReference>
<proteinExistence type="inferred from homology"/>
<name>A0ABU7UWG6_9GAMM</name>
<keyword evidence="4" id="KW-0479">Metal-binding</keyword>
<dbReference type="InterPro" id="IPR037171">
    <property type="entry name" value="NagB/RpiA_transferase-like"/>
</dbReference>
<evidence type="ECO:0000256" key="2">
    <source>
        <dbReference type="ARBA" id="ARBA00022741"/>
    </source>
</evidence>
<gene>
    <name evidence="5" type="ORF">V3390_00970</name>
</gene>
<sequence length="202" mass="22184">MRQELRAELRERRRSLSPTERIRAANDVAASLLSLPFAPQSGYVAGYWSTDGELALHAWLLGLPSNVIPCLPVLAPGKTLRFAPYFAGDPLQHNRFGIPEPVYSESSLLTAQDMQLVVMPLVGFDDEGNRLGMGGGFYDRTFAFRTAPDNAPPPPWLVGVGYDVQAVSVGTFNVEPWDVRPDAICTPTRQLLVRSTANSFSH</sequence>
<dbReference type="SUPFAM" id="SSF100950">
    <property type="entry name" value="NagB/RpiA/CoA transferase-like"/>
    <property type="match status" value="1"/>
</dbReference>
<evidence type="ECO:0000256" key="1">
    <source>
        <dbReference type="ARBA" id="ARBA00010638"/>
    </source>
</evidence>
<comment type="similarity">
    <text evidence="1 4">Belongs to the 5-formyltetrahydrofolate cyclo-ligase family.</text>
</comment>
<comment type="cofactor">
    <cofactor evidence="4">
        <name>Mg(2+)</name>
        <dbReference type="ChEBI" id="CHEBI:18420"/>
    </cofactor>
</comment>
<evidence type="ECO:0000313" key="6">
    <source>
        <dbReference type="Proteomes" id="UP001356170"/>
    </source>
</evidence>
<organism evidence="5 6">
    <name type="scientific">Aquilutibacter rugosus</name>
    <dbReference type="NCBI Taxonomy" id="3115820"/>
    <lineage>
        <taxon>Bacteria</taxon>
        <taxon>Pseudomonadati</taxon>
        <taxon>Pseudomonadota</taxon>
        <taxon>Gammaproteobacteria</taxon>
        <taxon>Lysobacterales</taxon>
        <taxon>Lysobacteraceae</taxon>
        <taxon>Aquilutibacter</taxon>
    </lineage>
</organism>
<accession>A0ABU7UWG6</accession>
<keyword evidence="2 4" id="KW-0547">Nucleotide-binding</keyword>
<dbReference type="InterPro" id="IPR024185">
    <property type="entry name" value="FTHF_cligase-like_sf"/>
</dbReference>
<dbReference type="GO" id="GO:0030272">
    <property type="term" value="F:5-formyltetrahydrofolate cyclo-ligase activity"/>
    <property type="evidence" value="ECO:0007669"/>
    <property type="project" value="UniProtKB-EC"/>
</dbReference>
<evidence type="ECO:0000313" key="5">
    <source>
        <dbReference type="EMBL" id="MEF2154817.1"/>
    </source>
</evidence>
<dbReference type="Gene3D" id="3.40.50.10420">
    <property type="entry name" value="NagB/RpiA/CoA transferase-like"/>
    <property type="match status" value="1"/>
</dbReference>
<dbReference type="PIRSF" id="PIRSF006806">
    <property type="entry name" value="FTHF_cligase"/>
    <property type="match status" value="1"/>
</dbReference>
<dbReference type="Pfam" id="PF01812">
    <property type="entry name" value="5-FTHF_cyc-lig"/>
    <property type="match status" value="1"/>
</dbReference>
<dbReference type="Proteomes" id="UP001356170">
    <property type="component" value="Unassembled WGS sequence"/>
</dbReference>
<evidence type="ECO:0000256" key="3">
    <source>
        <dbReference type="ARBA" id="ARBA00022840"/>
    </source>
</evidence>
<dbReference type="PANTHER" id="PTHR23407">
    <property type="entry name" value="ATPASE INHIBITOR/5-FORMYLTETRAHYDROFOLATE CYCLO-LIGASE"/>
    <property type="match status" value="1"/>
</dbReference>
<keyword evidence="5" id="KW-0436">Ligase</keyword>
<dbReference type="InterPro" id="IPR002698">
    <property type="entry name" value="FTHF_cligase"/>
</dbReference>
<dbReference type="EMBL" id="JAZHBO010000001">
    <property type="protein sequence ID" value="MEF2154817.1"/>
    <property type="molecule type" value="Genomic_DNA"/>
</dbReference>
<comment type="catalytic activity">
    <reaction evidence="4">
        <text>(6S)-5-formyl-5,6,7,8-tetrahydrofolate + ATP = (6R)-5,10-methenyltetrahydrofolate + ADP + phosphate</text>
        <dbReference type="Rhea" id="RHEA:10488"/>
        <dbReference type="ChEBI" id="CHEBI:30616"/>
        <dbReference type="ChEBI" id="CHEBI:43474"/>
        <dbReference type="ChEBI" id="CHEBI:57455"/>
        <dbReference type="ChEBI" id="CHEBI:57457"/>
        <dbReference type="ChEBI" id="CHEBI:456216"/>
        <dbReference type="EC" id="6.3.3.2"/>
    </reaction>
</comment>
<reference evidence="5 6" key="1">
    <citation type="submission" date="2024-01" db="EMBL/GenBank/DDBJ databases">
        <title>Novel species of the genus Luteimonas isolated from rivers.</title>
        <authorList>
            <person name="Lu H."/>
        </authorList>
    </citation>
    <scope>NUCLEOTIDE SEQUENCE [LARGE SCALE GENOMIC DNA]</scope>
    <source>
        <strain evidence="5 6">FXH3W</strain>
    </source>
</reference>